<dbReference type="EMBL" id="DS142767">
    <property type="protein sequence ID" value="EAX67745.1"/>
    <property type="molecule type" value="Genomic_DNA"/>
</dbReference>
<dbReference type="VEuPathDB" id="TrichDB:TVAG_527680"/>
<dbReference type="VEuPathDB" id="TrichDB:TVAGG3_0844420"/>
<dbReference type="EMBL" id="DS113980">
    <property type="protein sequence ID" value="EAX92236.1"/>
    <property type="molecule type" value="Genomic_DNA"/>
</dbReference>
<dbReference type="VEuPathDB" id="TrichDB:TVAGG3_0621720"/>
<keyword evidence="3" id="KW-1185">Reference proteome</keyword>
<protein>
    <submittedName>
        <fullName evidence="2">Uncharacterized protein</fullName>
    </submittedName>
</protein>
<organism evidence="2 3">
    <name type="scientific">Trichomonas vaginalis (strain ATCC PRA-98 / G3)</name>
    <dbReference type="NCBI Taxonomy" id="412133"/>
    <lineage>
        <taxon>Eukaryota</taxon>
        <taxon>Metamonada</taxon>
        <taxon>Parabasalia</taxon>
        <taxon>Trichomonadida</taxon>
        <taxon>Trichomonadidae</taxon>
        <taxon>Trichomonas</taxon>
    </lineage>
</organism>
<evidence type="ECO:0000313" key="2">
    <source>
        <dbReference type="EMBL" id="EAX92236.1"/>
    </source>
</evidence>
<name>A2FS92_TRIV3</name>
<evidence type="ECO:0000313" key="3">
    <source>
        <dbReference type="Proteomes" id="UP000001542"/>
    </source>
</evidence>
<dbReference type="KEGG" id="tva:4749945"/>
<reference evidence="2" key="2">
    <citation type="journal article" date="2007" name="Science">
        <title>Draft genome sequence of the sexually transmitted pathogen Trichomonas vaginalis.</title>
        <authorList>
            <person name="Carlton J.M."/>
            <person name="Hirt R.P."/>
            <person name="Silva J.C."/>
            <person name="Delcher A.L."/>
            <person name="Schatz M."/>
            <person name="Zhao Q."/>
            <person name="Wortman J.R."/>
            <person name="Bidwell S.L."/>
            <person name="Alsmark U.C.M."/>
            <person name="Besteiro S."/>
            <person name="Sicheritz-Ponten T."/>
            <person name="Noel C.J."/>
            <person name="Dacks J.B."/>
            <person name="Foster P.G."/>
            <person name="Simillion C."/>
            <person name="Van de Peer Y."/>
            <person name="Miranda-Saavedra D."/>
            <person name="Barton G.J."/>
            <person name="Westrop G.D."/>
            <person name="Mueller S."/>
            <person name="Dessi D."/>
            <person name="Fiori P.L."/>
            <person name="Ren Q."/>
            <person name="Paulsen I."/>
            <person name="Zhang H."/>
            <person name="Bastida-Corcuera F.D."/>
            <person name="Simoes-Barbosa A."/>
            <person name="Brown M.T."/>
            <person name="Hayes R.D."/>
            <person name="Mukherjee M."/>
            <person name="Okumura C.Y."/>
            <person name="Schneider R."/>
            <person name="Smith A.J."/>
            <person name="Vanacova S."/>
            <person name="Villalvazo M."/>
            <person name="Haas B.J."/>
            <person name="Pertea M."/>
            <person name="Feldblyum T.V."/>
            <person name="Utterback T.R."/>
            <person name="Shu C.L."/>
            <person name="Osoegawa K."/>
            <person name="de Jong P.J."/>
            <person name="Hrdy I."/>
            <person name="Horvathova L."/>
            <person name="Zubacova Z."/>
            <person name="Dolezal P."/>
            <person name="Malik S.B."/>
            <person name="Logsdon J.M. Jr."/>
            <person name="Henze K."/>
            <person name="Gupta A."/>
            <person name="Wang C.C."/>
            <person name="Dunne R.L."/>
            <person name="Upcroft J.A."/>
            <person name="Upcroft P."/>
            <person name="White O."/>
            <person name="Salzberg S.L."/>
            <person name="Tang P."/>
            <person name="Chiu C.-H."/>
            <person name="Lee Y.-S."/>
            <person name="Embley T.M."/>
            <person name="Coombs G.H."/>
            <person name="Mottram J.C."/>
            <person name="Tachezy J."/>
            <person name="Fraser-Liggett C.M."/>
            <person name="Johnson P.J."/>
        </authorList>
    </citation>
    <scope>NUCLEOTIDE SEQUENCE [LARGE SCALE GENOMIC DNA]</scope>
    <source>
        <strain evidence="2">G3</strain>
    </source>
</reference>
<accession>A2FS92</accession>
<dbReference type="KEGG" id="tva:4725040"/>
<dbReference type="AlphaFoldDB" id="A2FS92"/>
<gene>
    <name evidence="2" type="ORF">TVAG_369820</name>
    <name evidence="1" type="ORF">TVAG_527680</name>
</gene>
<dbReference type="Proteomes" id="UP000001542">
    <property type="component" value="Unassembled WGS sequence"/>
</dbReference>
<reference evidence="2" key="1">
    <citation type="submission" date="2006-10" db="EMBL/GenBank/DDBJ databases">
        <authorList>
            <person name="Amadeo P."/>
            <person name="Zhao Q."/>
            <person name="Wortman J."/>
            <person name="Fraser-Liggett C."/>
            <person name="Carlton J."/>
        </authorList>
    </citation>
    <scope>NUCLEOTIDE SEQUENCE</scope>
    <source>
        <strain evidence="2">G3</strain>
    </source>
</reference>
<dbReference type="RefSeq" id="XP_001280675.1">
    <property type="nucleotide sequence ID" value="XM_001280674.1"/>
</dbReference>
<proteinExistence type="predicted"/>
<evidence type="ECO:0000313" key="1">
    <source>
        <dbReference type="EMBL" id="EAX67745.1"/>
    </source>
</evidence>
<sequence>MDGLNDYKEVNGPQTYPDETEHCEISLIDYRDNREIQLDLSNCRQEIVQSLQEGLYDKAYDIFMQLDPEIQNTFYCELKENTDIDK</sequence>
<dbReference type="RefSeq" id="XP_001305166.1">
    <property type="nucleotide sequence ID" value="XM_001305165.1"/>
</dbReference>